<feature type="domain" description="Peptidase S26" evidence="7">
    <location>
        <begin position="25"/>
        <end position="182"/>
    </location>
</feature>
<dbReference type="NCBIfam" id="TIGR02227">
    <property type="entry name" value="sigpep_I_bact"/>
    <property type="match status" value="1"/>
</dbReference>
<dbReference type="PRINTS" id="PR00727">
    <property type="entry name" value="LEADERPTASE"/>
</dbReference>
<evidence type="ECO:0000256" key="2">
    <source>
        <dbReference type="ARBA" id="ARBA00004401"/>
    </source>
</evidence>
<protein>
    <recommendedName>
        <fullName evidence="4 6">Signal peptidase I</fullName>
        <ecNumber evidence="4 6">3.4.21.89</ecNumber>
    </recommendedName>
</protein>
<comment type="similarity">
    <text evidence="3 6">Belongs to the peptidase S26 family.</text>
</comment>
<gene>
    <name evidence="8" type="primary">lepB</name>
    <name evidence="8" type="ORF">H8S34_10355</name>
</gene>
<reference evidence="8 9" key="1">
    <citation type="submission" date="2020-08" db="EMBL/GenBank/DDBJ databases">
        <title>Genome public.</title>
        <authorList>
            <person name="Liu C."/>
            <person name="Sun Q."/>
        </authorList>
    </citation>
    <scope>NUCLEOTIDE SEQUENCE [LARGE SCALE GENOMIC DNA]</scope>
    <source>
        <strain evidence="8 9">New-38</strain>
    </source>
</reference>
<organism evidence="8 9">
    <name type="scientific">Pseudoflavonifractor hominis</name>
    <dbReference type="NCBI Taxonomy" id="2763059"/>
    <lineage>
        <taxon>Bacteria</taxon>
        <taxon>Bacillati</taxon>
        <taxon>Bacillota</taxon>
        <taxon>Clostridia</taxon>
        <taxon>Eubacteriales</taxon>
        <taxon>Oscillospiraceae</taxon>
        <taxon>Pseudoflavonifractor</taxon>
    </lineage>
</organism>
<name>A0ABR7HUQ2_9FIRM</name>
<dbReference type="InterPro" id="IPR019533">
    <property type="entry name" value="Peptidase_S26"/>
</dbReference>
<dbReference type="SUPFAM" id="SSF51306">
    <property type="entry name" value="LexA/Signal peptidase"/>
    <property type="match status" value="1"/>
</dbReference>
<evidence type="ECO:0000313" key="8">
    <source>
        <dbReference type="EMBL" id="MBC5731229.1"/>
    </source>
</evidence>
<evidence type="ECO:0000256" key="4">
    <source>
        <dbReference type="ARBA" id="ARBA00013208"/>
    </source>
</evidence>
<comment type="subcellular location">
    <subcellularLocation>
        <location evidence="2">Cell membrane</location>
        <topology evidence="2">Single-pass type II membrane protein</topology>
    </subcellularLocation>
    <subcellularLocation>
        <location evidence="6">Membrane</location>
        <topology evidence="6">Single-pass type II membrane protein</topology>
    </subcellularLocation>
</comment>
<keyword evidence="6" id="KW-1133">Transmembrane helix</keyword>
<dbReference type="PANTHER" id="PTHR43390">
    <property type="entry name" value="SIGNAL PEPTIDASE I"/>
    <property type="match status" value="1"/>
</dbReference>
<evidence type="ECO:0000256" key="3">
    <source>
        <dbReference type="ARBA" id="ARBA00009370"/>
    </source>
</evidence>
<evidence type="ECO:0000256" key="5">
    <source>
        <dbReference type="ARBA" id="ARBA00022801"/>
    </source>
</evidence>
<dbReference type="EMBL" id="JACOPR010000006">
    <property type="protein sequence ID" value="MBC5731229.1"/>
    <property type="molecule type" value="Genomic_DNA"/>
</dbReference>
<dbReference type="CDD" id="cd06530">
    <property type="entry name" value="S26_SPase_I"/>
    <property type="match status" value="1"/>
</dbReference>
<dbReference type="EC" id="3.4.21.89" evidence="4 6"/>
<comment type="catalytic activity">
    <reaction evidence="1 6">
        <text>Cleavage of hydrophobic, N-terminal signal or leader sequences from secreted and periplasmic proteins.</text>
        <dbReference type="EC" id="3.4.21.89"/>
    </reaction>
</comment>
<keyword evidence="9" id="KW-1185">Reference proteome</keyword>
<dbReference type="PROSITE" id="PS00760">
    <property type="entry name" value="SPASE_I_2"/>
    <property type="match status" value="1"/>
</dbReference>
<dbReference type="PROSITE" id="PS00761">
    <property type="entry name" value="SPASE_I_3"/>
    <property type="match status" value="1"/>
</dbReference>
<dbReference type="InterPro" id="IPR019757">
    <property type="entry name" value="Pept_S26A_signal_pept_1_Lys-AS"/>
</dbReference>
<keyword evidence="5 6" id="KW-0378">Hydrolase</keyword>
<evidence type="ECO:0000256" key="1">
    <source>
        <dbReference type="ARBA" id="ARBA00000677"/>
    </source>
</evidence>
<sequence length="192" mass="21141">MADTQAVKKENEPEEQATLGQSLYSWLQAVAPVIIGIVLVFTFVGRLTPVDGPSMEPTLWHGDMMVVRSLGYTPKQGDVVVLTKPFENITGPIVKRVIAVGGQTVEIDYAANTIYVDGEEIPQDYILEPMEQKSWQTISTITVPEGEVFVMGDNRNVSNDSRNPDLGTVDTRYILGKAELVLFPFGDLGLIR</sequence>
<dbReference type="RefSeq" id="WP_101691517.1">
    <property type="nucleotide sequence ID" value="NZ_JACOPR010000006.1"/>
</dbReference>
<keyword evidence="6" id="KW-0645">Protease</keyword>
<comment type="caution">
    <text evidence="8">The sequence shown here is derived from an EMBL/GenBank/DDBJ whole genome shotgun (WGS) entry which is preliminary data.</text>
</comment>
<dbReference type="Pfam" id="PF10502">
    <property type="entry name" value="Peptidase_S26"/>
    <property type="match status" value="1"/>
</dbReference>
<dbReference type="Proteomes" id="UP000660021">
    <property type="component" value="Unassembled WGS sequence"/>
</dbReference>
<dbReference type="GO" id="GO:0009003">
    <property type="term" value="F:signal peptidase activity"/>
    <property type="evidence" value="ECO:0007669"/>
    <property type="project" value="UniProtKB-EC"/>
</dbReference>
<evidence type="ECO:0000313" key="9">
    <source>
        <dbReference type="Proteomes" id="UP000660021"/>
    </source>
</evidence>
<dbReference type="InterPro" id="IPR000223">
    <property type="entry name" value="Pept_S26A_signal_pept_1"/>
</dbReference>
<evidence type="ECO:0000259" key="7">
    <source>
        <dbReference type="Pfam" id="PF10502"/>
    </source>
</evidence>
<feature type="transmembrane region" description="Helical" evidence="6">
    <location>
        <begin position="23"/>
        <end position="45"/>
    </location>
</feature>
<proteinExistence type="inferred from homology"/>
<accession>A0ABR7HUQ2</accession>
<keyword evidence="6" id="KW-0472">Membrane</keyword>
<keyword evidence="6" id="KW-0812">Transmembrane</keyword>
<dbReference type="PANTHER" id="PTHR43390:SF1">
    <property type="entry name" value="CHLOROPLAST PROCESSING PEPTIDASE"/>
    <property type="match status" value="1"/>
</dbReference>
<evidence type="ECO:0000256" key="6">
    <source>
        <dbReference type="RuleBase" id="RU362042"/>
    </source>
</evidence>
<dbReference type="Gene3D" id="2.10.109.10">
    <property type="entry name" value="Umud Fragment, subunit A"/>
    <property type="match status" value="1"/>
</dbReference>
<dbReference type="InterPro" id="IPR019758">
    <property type="entry name" value="Pept_S26A_signal_pept_1_CS"/>
</dbReference>
<dbReference type="InterPro" id="IPR036286">
    <property type="entry name" value="LexA/Signal_pep-like_sf"/>
</dbReference>